<keyword evidence="6" id="KW-0677">Repeat</keyword>
<dbReference type="WBParaSite" id="HNAJ_0000021501-mRNA-1">
    <property type="protein sequence ID" value="HNAJ_0000021501-mRNA-1"/>
    <property type="gene ID" value="HNAJ_0000021501"/>
</dbReference>
<feature type="region of interest" description="Disordered" evidence="14">
    <location>
        <begin position="1093"/>
        <end position="1134"/>
    </location>
</feature>
<keyword evidence="10" id="KW-0687">Ribonucleoprotein</keyword>
<name>A0A158QGK0_RODNA</name>
<reference evidence="17 18" key="2">
    <citation type="submission" date="2018-11" db="EMBL/GenBank/DDBJ databases">
        <authorList>
            <consortium name="Pathogen Informatics"/>
        </authorList>
    </citation>
    <scope>NUCLEOTIDE SEQUENCE [LARGE SCALE GENOMIC DNA]</scope>
</reference>
<comment type="subcellular location">
    <subcellularLocation>
        <location evidence="1">Nucleus</location>
        <location evidence="1">Nucleolus</location>
    </subcellularLocation>
</comment>
<evidence type="ECO:0000256" key="8">
    <source>
        <dbReference type="ARBA" id="ARBA00023065"/>
    </source>
</evidence>
<evidence type="ECO:0000256" key="4">
    <source>
        <dbReference type="ARBA" id="ARBA00022574"/>
    </source>
</evidence>
<keyword evidence="13" id="KW-0175">Coiled coil</keyword>
<dbReference type="STRING" id="102285.A0A158QGK0"/>
<evidence type="ECO:0000256" key="15">
    <source>
        <dbReference type="SAM" id="SignalP"/>
    </source>
</evidence>
<keyword evidence="3" id="KW-0813">Transport</keyword>
<evidence type="ECO:0000256" key="10">
    <source>
        <dbReference type="ARBA" id="ARBA00023274"/>
    </source>
</evidence>
<dbReference type="Proteomes" id="UP000278807">
    <property type="component" value="Unassembled WGS sequence"/>
</dbReference>
<keyword evidence="5" id="KW-0107">Calcium channel</keyword>
<keyword evidence="18" id="KW-1185">Reference proteome</keyword>
<dbReference type="PANTHER" id="PTHR22851">
    <property type="entry name" value="U3 SMALL NUCLEOLAR RNA U3 SNORNA ASSOCIATED PROTEIN"/>
    <property type="match status" value="1"/>
</dbReference>
<dbReference type="EMBL" id="UZAE01000046">
    <property type="protein sequence ID" value="VDN96075.1"/>
    <property type="molecule type" value="Genomic_DNA"/>
</dbReference>
<evidence type="ECO:0000256" key="3">
    <source>
        <dbReference type="ARBA" id="ARBA00022568"/>
    </source>
</evidence>
<dbReference type="Pfam" id="PF00400">
    <property type="entry name" value="WD40"/>
    <property type="match status" value="1"/>
</dbReference>
<dbReference type="GO" id="GO:0032040">
    <property type="term" value="C:small-subunit processome"/>
    <property type="evidence" value="ECO:0007669"/>
    <property type="project" value="TreeGrafter"/>
</dbReference>
<dbReference type="InterPro" id="IPR013608">
    <property type="entry name" value="VWA_N"/>
</dbReference>
<dbReference type="Pfam" id="PF00092">
    <property type="entry name" value="VWA"/>
    <property type="match status" value="1"/>
</dbReference>
<dbReference type="PANTHER" id="PTHR22851:SF0">
    <property type="entry name" value="DDB1- AND CUL4-ASSOCIATED FACTOR 13"/>
    <property type="match status" value="1"/>
</dbReference>
<keyword evidence="11" id="KW-0407">Ion channel</keyword>
<feature type="signal peptide" evidence="15">
    <location>
        <begin position="1"/>
        <end position="25"/>
    </location>
</feature>
<dbReference type="InterPro" id="IPR007287">
    <property type="entry name" value="Sof1"/>
</dbReference>
<dbReference type="SUPFAM" id="SSF50978">
    <property type="entry name" value="WD40 repeat-like"/>
    <property type="match status" value="1"/>
</dbReference>
<dbReference type="OrthoDB" id="10054666at2759"/>
<evidence type="ECO:0000256" key="1">
    <source>
        <dbReference type="ARBA" id="ARBA00004604"/>
    </source>
</evidence>
<dbReference type="InterPro" id="IPR001680">
    <property type="entry name" value="WD40_rpt"/>
</dbReference>
<dbReference type="Pfam" id="PF04158">
    <property type="entry name" value="Sof1"/>
    <property type="match status" value="1"/>
</dbReference>
<evidence type="ECO:0000256" key="2">
    <source>
        <dbReference type="ARBA" id="ARBA00005649"/>
    </source>
</evidence>
<keyword evidence="4 12" id="KW-0853">WD repeat</keyword>
<dbReference type="InterPro" id="IPR036322">
    <property type="entry name" value="WD40_repeat_dom_sf"/>
</dbReference>
<evidence type="ECO:0000256" key="11">
    <source>
        <dbReference type="ARBA" id="ARBA00023303"/>
    </source>
</evidence>
<dbReference type="SMART" id="SM00327">
    <property type="entry name" value="VWA"/>
    <property type="match status" value="1"/>
</dbReference>
<evidence type="ECO:0000256" key="5">
    <source>
        <dbReference type="ARBA" id="ARBA00022673"/>
    </source>
</evidence>
<evidence type="ECO:0000313" key="19">
    <source>
        <dbReference type="WBParaSite" id="HNAJ_0000021501-mRNA-1"/>
    </source>
</evidence>
<keyword evidence="3" id="KW-0106">Calcium</keyword>
<dbReference type="InterPro" id="IPR015943">
    <property type="entry name" value="WD40/YVTN_repeat-like_dom_sf"/>
</dbReference>
<feature type="repeat" description="WD" evidence="12">
    <location>
        <begin position="1718"/>
        <end position="1759"/>
    </location>
</feature>
<dbReference type="PROSITE" id="PS50082">
    <property type="entry name" value="WD_REPEATS_2"/>
    <property type="match status" value="1"/>
</dbReference>
<evidence type="ECO:0000256" key="7">
    <source>
        <dbReference type="ARBA" id="ARBA00022882"/>
    </source>
</evidence>
<organism evidence="19">
    <name type="scientific">Rodentolepis nana</name>
    <name type="common">Dwarf tapeworm</name>
    <name type="synonym">Hymenolepis nana</name>
    <dbReference type="NCBI Taxonomy" id="102285"/>
    <lineage>
        <taxon>Eukaryota</taxon>
        <taxon>Metazoa</taxon>
        <taxon>Spiralia</taxon>
        <taxon>Lophotrochozoa</taxon>
        <taxon>Platyhelminthes</taxon>
        <taxon>Cestoda</taxon>
        <taxon>Eucestoda</taxon>
        <taxon>Cyclophyllidea</taxon>
        <taxon>Hymenolepididae</taxon>
        <taxon>Rodentolepis</taxon>
    </lineage>
</organism>
<dbReference type="Gene3D" id="3.40.50.410">
    <property type="entry name" value="von Willebrand factor, type A domain"/>
    <property type="match status" value="1"/>
</dbReference>
<dbReference type="SUPFAM" id="SSF53300">
    <property type="entry name" value="vWA-like"/>
    <property type="match status" value="1"/>
</dbReference>
<dbReference type="InterPro" id="IPR013680">
    <property type="entry name" value="VDCC_a2/dsu"/>
</dbReference>
<dbReference type="InterPro" id="IPR036465">
    <property type="entry name" value="vWFA_dom_sf"/>
</dbReference>
<evidence type="ECO:0000256" key="12">
    <source>
        <dbReference type="PROSITE-ProRule" id="PRU00221"/>
    </source>
</evidence>
<evidence type="ECO:0000313" key="17">
    <source>
        <dbReference type="EMBL" id="VDN96075.1"/>
    </source>
</evidence>
<keyword evidence="15" id="KW-0732">Signal</keyword>
<dbReference type="SMART" id="SM00320">
    <property type="entry name" value="WD40"/>
    <property type="match status" value="6"/>
</dbReference>
<reference evidence="19" key="1">
    <citation type="submission" date="2016-04" db="UniProtKB">
        <authorList>
            <consortium name="WormBaseParasite"/>
        </authorList>
    </citation>
    <scope>IDENTIFICATION</scope>
</reference>
<comment type="similarity">
    <text evidence="2">Belongs to the WD repeat DCAF13/WDSOF1 family.</text>
</comment>
<feature type="coiled-coil region" evidence="13">
    <location>
        <begin position="79"/>
        <end position="110"/>
    </location>
</feature>
<evidence type="ECO:0000256" key="6">
    <source>
        <dbReference type="ARBA" id="ARBA00022737"/>
    </source>
</evidence>
<accession>A0A158QGK0</accession>
<protein>
    <submittedName>
        <fullName evidence="19">VWFA domain-containing protein</fullName>
    </submittedName>
</protein>
<proteinExistence type="inferred from homology"/>
<dbReference type="Gene3D" id="2.130.10.10">
    <property type="entry name" value="YVTN repeat-like/Quinoprotein amine dehydrogenase"/>
    <property type="match status" value="2"/>
</dbReference>
<feature type="domain" description="VWFA" evidence="16">
    <location>
        <begin position="255"/>
        <end position="436"/>
    </location>
</feature>
<gene>
    <name evidence="17" type="ORF">HNAJ_LOCUS216</name>
</gene>
<dbReference type="GO" id="GO:0034702">
    <property type="term" value="C:monoatomic ion channel complex"/>
    <property type="evidence" value="ECO:0007669"/>
    <property type="project" value="UniProtKB-KW"/>
</dbReference>
<feature type="chain" id="PRO_5043135410" evidence="15">
    <location>
        <begin position="26"/>
        <end position="1884"/>
    </location>
</feature>
<evidence type="ECO:0000256" key="13">
    <source>
        <dbReference type="SAM" id="Coils"/>
    </source>
</evidence>
<dbReference type="GO" id="GO:0000462">
    <property type="term" value="P:maturation of SSU-rRNA from tricistronic rRNA transcript (SSU-rRNA, 5.8S rRNA, LSU-rRNA)"/>
    <property type="evidence" value="ECO:0007669"/>
    <property type="project" value="TreeGrafter"/>
</dbReference>
<keyword evidence="8" id="KW-0406">Ion transport</keyword>
<dbReference type="Pfam" id="PF08473">
    <property type="entry name" value="VGCC_alpha2"/>
    <property type="match status" value="1"/>
</dbReference>
<dbReference type="PROSITE" id="PS50294">
    <property type="entry name" value="WD_REPEATS_REGION"/>
    <property type="match status" value="1"/>
</dbReference>
<dbReference type="FunFam" id="3.40.50.410:FF:000007">
    <property type="entry name" value="Calcium voltage-gated channel auxiliary subunit alpha2delta 3"/>
    <property type="match status" value="1"/>
</dbReference>
<evidence type="ECO:0000313" key="18">
    <source>
        <dbReference type="Proteomes" id="UP000278807"/>
    </source>
</evidence>
<dbReference type="InterPro" id="IPR002035">
    <property type="entry name" value="VWF_A"/>
</dbReference>
<keyword evidence="3" id="KW-0109">Calcium transport</keyword>
<evidence type="ECO:0000256" key="14">
    <source>
        <dbReference type="SAM" id="MobiDB-lite"/>
    </source>
</evidence>
<dbReference type="Pfam" id="PF08399">
    <property type="entry name" value="VWA_N"/>
    <property type="match status" value="1"/>
</dbReference>
<dbReference type="PROSITE" id="PS50234">
    <property type="entry name" value="VWFA"/>
    <property type="match status" value="1"/>
</dbReference>
<evidence type="ECO:0000256" key="9">
    <source>
        <dbReference type="ARBA" id="ARBA00023242"/>
    </source>
</evidence>
<sequence>MTPANIRPILLVSWFITIGFTAVQASVSLERTVENWSQQLYQSFNSMREIMGTEQLSKMYSGPLFGVQEMTDSYARKLIDDAVSELTQMIRKKERALEKLKNSIEEEFKLQESLDHDECYIRAKSVSLFPHPPDENGTVITPCNESQFLPLESDPMFGNFYISRNMSAAHVPTNVYDLSKEIRTVGNWTHHLDDVFKKNLKEDPLLKWQYFCSSTGFLKFYPGAMWEVQLADLQLDFFDCRSTAWYVGAASYPIEMVILADKSGSMKGRRNTICNATISELLNTLTDDDFFNVIYFSETIKFAEEYIKDRLIQATRPNKDRIVRGFIDHMPNGTSNFRAALKEAFTLLNVSANGTKINRCNKMIILITDGVPDDYADLFEKYNPEKNVRVFTFLLGQQSSDESITHRIACRNRGMDANIANLADVKENVLKYIDILARSNAILDDSFVRWSGVTKQQLNLMKLTPENFTRPPEPAPNMTMVENATLIEDVMQDDEFESGSSYTLPEKLFKTKENQFFITLSRAAYNKTNASIEYNKGILLGVTGLDIPMEEFQDALRSWKHGTQLKRYYRHVDLDEVEQPIDFTLNPHTALPNYNSSLRRLMIDRSTASTIFTSIETPEDFLSGLPITKKVFTAPLPDTPFVFGLAVRWVNGVNRGFPVPKYDTTTFWRHGNVRAAETRVLNPQFKNPAESCDRDDSLYYGSMLTAIPFCKFQRQQLTVFLDDPLCALRNAVTDKMVREENDCDWDHVGRIFMDARATANIYDYWRKMTNHQAIRKFVFVLISNTLLVDLISSKFSAYINRASFDIITTLKLSLSKTFLDEINEGAEGPIYKSTVLQTTFYENMKMLVFRPPQKQVYRTYMENNLTVPLIVTGVISNPSSEAVVMGIAGIQLNYQKFMDLFDSIANGCESIDCIKCNDTGMQCFVTTTAGQIILSTHGEKAVSQNVKELDCALMEALIAENIMTEHEIYDFQAICIEAVTPDLNFASRLFSPVAFLLKLAGKIIYEFMMLLTSWWLLGPEPAVHGMWEALPSVQSEFTNFNDFKSQSDNSPYGVKDGSEQFSYPQYGDIDYPLPSKTSGLGNNRDYEILKPFEPPQVSSFTDPPPLPSPIAESPQKFESRESAGGEENGGSPELPFFYETAQFYSQKNYVFEDPEDPWLIQQQAFAELKTCYVNEPNLNPPPSATTPLPSVYLNTSTNETLDVIDLTDAISPSGELIQIYSNNVTLVNATGVNATKASTSRKVNTIPGTLLRCVQRIVQMRCHAAVHSNNQIGRQACEVMCDAVRQRMPQLTEFLHDCTQPLDACTQRHSIFYLNKEAHAKSVQQGTYGGGPKPKMHTGTYCPKCGNIDYAVASIPNTNLLLIVTSKPPGKPSINCICECKRRYRYGTQLKDILLKIVICFFFYINSYSVPRAQTYRRDPVTPKTCEMVSYKRDLVVMKIRMLSRNPADYQRQTKDDIFKMPRNVSSTEHPFAAEREYIRALNAAKLSRMMAKPFIGCLAGTTDTMTVISLNTEKVGLAVFGTFDGNIQYWDIASRKLKYEKEAHSGEVRGVCQYDKSKLMYTCGVDSQLKQWRMDHDHVVEGWNQPLNTVLLEQTPMCLDHHPKMDAFIVGTPQSCLLYHSSRMDVPVREWTWGHESIHHAAFNPVEHNLVGILTKDNSIILADTREDTPLRKLKMNLKLNALSWNPMEPYVFTAACEDYNLYTYDVRFFKHPKRVYMGHTNAAMSVDYSPSGRELVSGSYDSTIRIWSVDQTSSIDVYHTKRMKRVLQVKFTLDAQFILSSSTDQNTRLWRAHASEKFGPVKPREREALATAEALRNKYSEHPEVRRILKHRQVPRSVLAATKENRIIRAKQKRKLRNIRVFNRTDEPVLPEKEQHTAALYK</sequence>
<dbReference type="InterPro" id="IPR051733">
    <property type="entry name" value="WD_repeat_DCAF13/WDSOF1"/>
</dbReference>
<keyword evidence="7" id="KW-0851">Voltage-gated channel</keyword>
<keyword evidence="9" id="KW-0539">Nucleus</keyword>
<dbReference type="GO" id="GO:0005262">
    <property type="term" value="F:calcium channel activity"/>
    <property type="evidence" value="ECO:0007669"/>
    <property type="project" value="UniProtKB-KW"/>
</dbReference>
<evidence type="ECO:0000259" key="16">
    <source>
        <dbReference type="PROSITE" id="PS50234"/>
    </source>
</evidence>